<dbReference type="Gene3D" id="2.40.30.20">
    <property type="match status" value="1"/>
</dbReference>
<dbReference type="GO" id="GO:0046933">
    <property type="term" value="F:proton-transporting ATP synthase activity, rotational mechanism"/>
    <property type="evidence" value="ECO:0007669"/>
    <property type="project" value="InterPro"/>
</dbReference>
<dbReference type="WBParaSite" id="TCONS_00011498.p1">
    <property type="protein sequence ID" value="TCONS_00011498.p1"/>
    <property type="gene ID" value="XLOC_005968"/>
</dbReference>
<name>A0AAF5DFQ2_STRER</name>
<dbReference type="InterPro" id="IPR023366">
    <property type="entry name" value="ATP_synth_asu-like_sf"/>
</dbReference>
<dbReference type="CDD" id="cd18116">
    <property type="entry name" value="ATP-synt_F1_alpha_N"/>
    <property type="match status" value="1"/>
</dbReference>
<dbReference type="AlphaFoldDB" id="A0AAF5DFQ2"/>
<evidence type="ECO:0000256" key="5">
    <source>
        <dbReference type="ARBA" id="ARBA00022781"/>
    </source>
</evidence>
<evidence type="ECO:0000256" key="4">
    <source>
        <dbReference type="ARBA" id="ARBA00022741"/>
    </source>
</evidence>
<dbReference type="InterPro" id="IPR009836">
    <property type="entry name" value="GRDP-like"/>
</dbReference>
<accession>A0AAF5DFQ2</accession>
<dbReference type="InterPro" id="IPR033732">
    <property type="entry name" value="ATP_synth_F1_a_nt-bd_dom"/>
</dbReference>
<evidence type="ECO:0000256" key="2">
    <source>
        <dbReference type="ARBA" id="ARBA00008936"/>
    </source>
</evidence>
<dbReference type="SUPFAM" id="SSF47917">
    <property type="entry name" value="C-terminal domain of alpha and beta subunits of F1 ATP synthase"/>
    <property type="match status" value="1"/>
</dbReference>
<dbReference type="GO" id="GO:0043531">
    <property type="term" value="F:ADP binding"/>
    <property type="evidence" value="ECO:0007669"/>
    <property type="project" value="TreeGrafter"/>
</dbReference>
<evidence type="ECO:0000313" key="15">
    <source>
        <dbReference type="WBParaSite" id="TCONS_00011498.p1"/>
    </source>
</evidence>
<evidence type="ECO:0000259" key="11">
    <source>
        <dbReference type="Pfam" id="PF00006"/>
    </source>
</evidence>
<reference evidence="15" key="1">
    <citation type="submission" date="2024-02" db="UniProtKB">
        <authorList>
            <consortium name="WormBaseParasite"/>
        </authorList>
    </citation>
    <scope>IDENTIFICATION</scope>
</reference>
<feature type="domain" description="ATPase F1/V1/A1 complex alpha/beta subunit nucleotide-binding" evidence="11">
    <location>
        <begin position="175"/>
        <end position="398"/>
    </location>
</feature>
<dbReference type="Pfam" id="PF00006">
    <property type="entry name" value="ATP-synt_ab"/>
    <property type="match status" value="1"/>
</dbReference>
<dbReference type="InterPro" id="IPR004100">
    <property type="entry name" value="ATPase_F1/V1/A1_a/bsu_N"/>
</dbReference>
<dbReference type="GO" id="GO:0005524">
    <property type="term" value="F:ATP binding"/>
    <property type="evidence" value="ECO:0007669"/>
    <property type="project" value="UniProtKB-KW"/>
</dbReference>
<dbReference type="HAMAP" id="MF_01346">
    <property type="entry name" value="ATP_synth_alpha_bact"/>
    <property type="match status" value="1"/>
</dbReference>
<dbReference type="InterPro" id="IPR020003">
    <property type="entry name" value="ATPase_a/bsu_AS"/>
</dbReference>
<evidence type="ECO:0000256" key="3">
    <source>
        <dbReference type="ARBA" id="ARBA00022448"/>
    </source>
</evidence>
<keyword evidence="3" id="KW-0813">Transport</keyword>
<keyword evidence="6" id="KW-0067">ATP-binding</keyword>
<evidence type="ECO:0000259" key="13">
    <source>
        <dbReference type="Pfam" id="PF02874"/>
    </source>
</evidence>
<keyword evidence="4" id="KW-0547">Nucleotide-binding</keyword>
<evidence type="ECO:0000259" key="12">
    <source>
        <dbReference type="Pfam" id="PF00306"/>
    </source>
</evidence>
<dbReference type="NCBIfam" id="TIGR00962">
    <property type="entry name" value="atpA"/>
    <property type="match status" value="1"/>
</dbReference>
<feature type="domain" description="ATPase F1/V1/A1 complex alpha/beta subunit N-terminal" evidence="13">
    <location>
        <begin position="52"/>
        <end position="118"/>
    </location>
</feature>
<dbReference type="PROSITE" id="PS00152">
    <property type="entry name" value="ATPASE_ALPHA_BETA"/>
    <property type="match status" value="1"/>
</dbReference>
<dbReference type="PANTHER" id="PTHR48082">
    <property type="entry name" value="ATP SYNTHASE SUBUNIT ALPHA, MITOCHONDRIAL"/>
    <property type="match status" value="1"/>
</dbReference>
<dbReference type="Pfam" id="PF07173">
    <property type="entry name" value="GRDP-like"/>
    <property type="match status" value="1"/>
</dbReference>
<dbReference type="InterPro" id="IPR027417">
    <property type="entry name" value="P-loop_NTPase"/>
</dbReference>
<proteinExistence type="inferred from homology"/>
<evidence type="ECO:0000256" key="1">
    <source>
        <dbReference type="ARBA" id="ARBA00004370"/>
    </source>
</evidence>
<dbReference type="Proteomes" id="UP000035681">
    <property type="component" value="Unplaced"/>
</dbReference>
<dbReference type="Pfam" id="PF00306">
    <property type="entry name" value="ATP-synt_ab_C"/>
    <property type="match status" value="1"/>
</dbReference>
<evidence type="ECO:0000256" key="10">
    <source>
        <dbReference type="ARBA" id="ARBA00023310"/>
    </source>
</evidence>
<dbReference type="InterPro" id="IPR005294">
    <property type="entry name" value="ATP_synth_F1_asu"/>
</dbReference>
<dbReference type="Pfam" id="PF02874">
    <property type="entry name" value="ATP-synt_ab_N"/>
    <property type="match status" value="1"/>
</dbReference>
<evidence type="ECO:0000256" key="6">
    <source>
        <dbReference type="ARBA" id="ARBA00022840"/>
    </source>
</evidence>
<evidence type="ECO:0000313" key="14">
    <source>
        <dbReference type="Proteomes" id="UP000035681"/>
    </source>
</evidence>
<dbReference type="InterPro" id="IPR036121">
    <property type="entry name" value="ATPase_F1/V1/A1_a/bsu_N_sf"/>
</dbReference>
<sequence length="1336" mass="148506">MLSKRILSVVKSSLKVPSGGLHTTTACSAGGAEVGKILEEKILGQETGFNLEETGRVLSIGDGIARVYGLKNIQSEEMVEFDSGIKGMALNLEANDVGVVVFGNDKVIREGDVVKRTGAIVDVPVGDALLGRVVDALGNPIDGKGPIKQAKRSRVEVKAPGIIPRIGVREPMFTGIKCVDSLVPIGKGQRELLVGDRQTGKTAICIDTIINQKRFNEGSDESKKLYCIYVAIGQKRSTVAQIVKRLTDADAMKYTIIVSATASDAAPLQFLAPYSGCAMGEFFRDNGKHALVIYDDLSKQAVAYRQMSLLLRRPPGREAYPGDVFYLHSRLLERSAKMNNAHGGGSLTALPIIETQAGDVSAYIPTNVISITDGQIFLESELFYKGVRPAINVGLSVSRVGSAAQTKAMKQVAGSMKLELAQYREVAAFAQFGSDLDAATQQLLKRGVRLTELLKQGQYVPMAIEEQVCVIYAGVRGYLDKIEPSHVTKFEKEFLAHIRANEQPLLKTIREEGQISPDSDAKLKALECSSKMNSGTEVGEVKILSNLKSTPDQIKKCISINLLQACQREINFLRMIDRKAPILYDNNVIKNAIRRYEMFWLPMQASSPDVERIPPLDVHWVWHVHMLNPHNYEMDCKKICGKIIDHKLQSAEEIQKRYEQSVCAWNNFCHPEPYDFISSTYYSKNNNGTSTTPRRESYSTTSFSSLTSIYEQKSSYDILGAVSRQRNFNYQISLPHYTSPLFLKEAIDRYINFLLLKQTYDDQFLTPCYDFDLIWHTHQIHCHAYQRDCTAIFGHLLKHDDSVNDRTPNSKLLQGETITKKLWAAHFKDGFWRRGCMYRGHEAPVFIGFEHQDMTNITYGHIHIPSISLKEIPIHRSRLRLKLYYGTKKITTFNADLSNRHVTKDSFSLLWQPSDSNGDVISGNSNHSMTSIVKFPFETASPKDLLIELSLFDKLLLQKKDIIKLSGKVNLESLLPTQGFKACQKNVQITLTSSSSSNNINNNNNNNNGKEYVAKITASCTVSLNRELELEAGEYIDTKIKKDSRLWSFIYAASLNKSAFEDEIQVSMATHQLVDHRDGATYIVQIVHSASLLLSMIIVYDAEQRLLSMAHLIGSDSLPCKGQLDVNLQFLPHLSASEERIFLVSNRDGDFSIVKGSWTGYIKKDHSEKHKNCKQSHDGYLKVELFNLLRNTVQKLQLPAPDGSTLFIIGDAQARLSGKRFHCRSPMVAEHIASIFAVSTLFVLCNPDRVRDKSEFSGASGHNSHKWPMTVASGYGKNVIYNDHPTSNNDWNSFVDITPAFLVSCSDMCDGFNGFDGVAGCGNCGGCGGGGCGGCA</sequence>
<dbReference type="GO" id="GO:0045259">
    <property type="term" value="C:proton-transporting ATP synthase complex"/>
    <property type="evidence" value="ECO:0007669"/>
    <property type="project" value="UniProtKB-KW"/>
</dbReference>
<dbReference type="CDD" id="cd01132">
    <property type="entry name" value="F1-ATPase_alpha_CD"/>
    <property type="match status" value="1"/>
</dbReference>
<evidence type="ECO:0000256" key="7">
    <source>
        <dbReference type="ARBA" id="ARBA00023065"/>
    </source>
</evidence>
<keyword evidence="9" id="KW-0139">CF(1)</keyword>
<dbReference type="SUPFAM" id="SSF50615">
    <property type="entry name" value="N-terminal domain of alpha and beta subunits of F1 ATP synthase"/>
    <property type="match status" value="1"/>
</dbReference>
<dbReference type="FunFam" id="1.20.150.20:FF:000001">
    <property type="entry name" value="ATP synthase subunit alpha"/>
    <property type="match status" value="1"/>
</dbReference>
<protein>
    <submittedName>
        <fullName evidence="15">ATP synthase subunit alpha</fullName>
    </submittedName>
</protein>
<dbReference type="InterPro" id="IPR000793">
    <property type="entry name" value="ATP_synth_asu_C"/>
</dbReference>
<keyword evidence="5" id="KW-0375">Hydrogen ion transport</keyword>
<dbReference type="InterPro" id="IPR000194">
    <property type="entry name" value="ATPase_F1/V1/A1_a/bsu_nucl-bd"/>
</dbReference>
<organism evidence="14 15">
    <name type="scientific">Strongyloides stercoralis</name>
    <name type="common">Threadworm</name>
    <dbReference type="NCBI Taxonomy" id="6248"/>
    <lineage>
        <taxon>Eukaryota</taxon>
        <taxon>Metazoa</taxon>
        <taxon>Ecdysozoa</taxon>
        <taxon>Nematoda</taxon>
        <taxon>Chromadorea</taxon>
        <taxon>Rhabditida</taxon>
        <taxon>Tylenchina</taxon>
        <taxon>Panagrolaimomorpha</taxon>
        <taxon>Strongyloidoidea</taxon>
        <taxon>Strongyloididae</taxon>
        <taxon>Strongyloides</taxon>
    </lineage>
</organism>
<keyword evidence="7" id="KW-0406">Ion transport</keyword>
<dbReference type="InterPro" id="IPR038376">
    <property type="entry name" value="ATP_synth_asu_C_sf"/>
</dbReference>
<keyword evidence="14" id="KW-1185">Reference proteome</keyword>
<comment type="subcellular location">
    <subcellularLocation>
        <location evidence="1">Membrane</location>
    </subcellularLocation>
</comment>
<dbReference type="GO" id="GO:0005739">
    <property type="term" value="C:mitochondrion"/>
    <property type="evidence" value="ECO:0007669"/>
    <property type="project" value="UniProtKB-ARBA"/>
</dbReference>
<dbReference type="FunFam" id="3.40.50.300:FF:002432">
    <property type="entry name" value="ATP synthase subunit alpha, mitochondrial"/>
    <property type="match status" value="1"/>
</dbReference>
<dbReference type="SUPFAM" id="SSF52540">
    <property type="entry name" value="P-loop containing nucleoside triphosphate hydrolases"/>
    <property type="match status" value="1"/>
</dbReference>
<evidence type="ECO:0000256" key="8">
    <source>
        <dbReference type="ARBA" id="ARBA00023136"/>
    </source>
</evidence>
<keyword evidence="8" id="KW-0472">Membrane</keyword>
<evidence type="ECO:0000256" key="9">
    <source>
        <dbReference type="ARBA" id="ARBA00023196"/>
    </source>
</evidence>
<dbReference type="NCBIfam" id="NF009884">
    <property type="entry name" value="PRK13343.1"/>
    <property type="match status" value="1"/>
</dbReference>
<dbReference type="PANTHER" id="PTHR48082:SF2">
    <property type="entry name" value="ATP SYNTHASE SUBUNIT ALPHA, MITOCHONDRIAL"/>
    <property type="match status" value="1"/>
</dbReference>
<dbReference type="FunFam" id="2.40.30.20:FF:000001">
    <property type="entry name" value="ATP synthase subunit alpha"/>
    <property type="match status" value="1"/>
</dbReference>
<dbReference type="Gene3D" id="3.40.50.300">
    <property type="entry name" value="P-loop containing nucleotide triphosphate hydrolases"/>
    <property type="match status" value="1"/>
</dbReference>
<keyword evidence="10" id="KW-0066">ATP synthesis</keyword>
<feature type="domain" description="ATP synthase alpha subunit C-terminal" evidence="12">
    <location>
        <begin position="405"/>
        <end position="525"/>
    </location>
</feature>
<comment type="similarity">
    <text evidence="2">Belongs to the ATPase alpha/beta chains family.</text>
</comment>
<dbReference type="PROSITE" id="PS51257">
    <property type="entry name" value="PROKAR_LIPOPROTEIN"/>
    <property type="match status" value="1"/>
</dbReference>
<dbReference type="CDD" id="cd18113">
    <property type="entry name" value="ATP-synt_F1_alpha_C"/>
    <property type="match status" value="1"/>
</dbReference>
<dbReference type="Gene3D" id="1.20.150.20">
    <property type="entry name" value="ATP synthase alpha/beta chain, C-terminal domain"/>
    <property type="match status" value="1"/>
</dbReference>